<proteinExistence type="predicted"/>
<comment type="subcellular location">
    <subcellularLocation>
        <location evidence="1">Membrane</location>
    </subcellularLocation>
</comment>
<dbReference type="AlphaFoldDB" id="A0A7J3M309"/>
<evidence type="ECO:0000256" key="5">
    <source>
        <dbReference type="SAM" id="Phobius"/>
    </source>
</evidence>
<dbReference type="EMBL" id="DSYZ01000127">
    <property type="protein sequence ID" value="HGT83422.1"/>
    <property type="molecule type" value="Genomic_DNA"/>
</dbReference>
<keyword evidence="3 5" id="KW-1133">Transmembrane helix</keyword>
<dbReference type="InterPro" id="IPR036286">
    <property type="entry name" value="LexA/Signal_pep-like_sf"/>
</dbReference>
<comment type="caution">
    <text evidence="6">The sequence shown here is derived from an EMBL/GenBank/DDBJ whole genome shotgun (WGS) entry which is preliminary data.</text>
</comment>
<protein>
    <submittedName>
        <fullName evidence="6">S26 family signal peptidase</fullName>
    </submittedName>
</protein>
<reference evidence="6" key="1">
    <citation type="journal article" date="2020" name="mSystems">
        <title>Genome- and Community-Level Interaction Insights into Carbon Utilization and Element Cycling Functions of Hydrothermarchaeota in Hydrothermal Sediment.</title>
        <authorList>
            <person name="Zhou Z."/>
            <person name="Liu Y."/>
            <person name="Xu W."/>
            <person name="Pan J."/>
            <person name="Luo Z.H."/>
            <person name="Li M."/>
        </authorList>
    </citation>
    <scope>NUCLEOTIDE SEQUENCE [LARGE SCALE GENOMIC DNA]</scope>
    <source>
        <strain evidence="6">SpSt-587</strain>
    </source>
</reference>
<evidence type="ECO:0000256" key="3">
    <source>
        <dbReference type="ARBA" id="ARBA00022989"/>
    </source>
</evidence>
<keyword evidence="2 5" id="KW-0812">Transmembrane</keyword>
<dbReference type="Gene3D" id="2.10.109.10">
    <property type="entry name" value="Umud Fragment, subunit A"/>
    <property type="match status" value="1"/>
</dbReference>
<dbReference type="InterPro" id="IPR019533">
    <property type="entry name" value="Peptidase_S26"/>
</dbReference>
<dbReference type="CDD" id="cd06530">
    <property type="entry name" value="S26_SPase_I"/>
    <property type="match status" value="1"/>
</dbReference>
<name>A0A7J3M309_ARCFL</name>
<dbReference type="SUPFAM" id="SSF51306">
    <property type="entry name" value="LexA/Signal peptidase"/>
    <property type="match status" value="1"/>
</dbReference>
<sequence>MPEKSKAFQFIKDLVSTIAILLIIIGVGIAATGCWPFMVAVESGSMQPNLMPGDVVFLMHPDRVGIVTWEEGKQSGYKSFGDYGDVIVYYPNGNGKPVIHRAIAFVNEGERIPTLTKGTLTYSENTALTSGYITQGDANRVSDQLALMRISGEIQQVLPVQKEWIIGVAKFKIPLIGYFRLLIPI</sequence>
<dbReference type="PROSITE" id="PS51257">
    <property type="entry name" value="PROKAR_LIPOPROTEIN"/>
    <property type="match status" value="1"/>
</dbReference>
<evidence type="ECO:0000256" key="1">
    <source>
        <dbReference type="ARBA" id="ARBA00004370"/>
    </source>
</evidence>
<dbReference type="PANTHER" id="PTHR10806">
    <property type="entry name" value="SIGNAL PEPTIDASE COMPLEX CATALYTIC SUBUNIT SEC11"/>
    <property type="match status" value="1"/>
</dbReference>
<dbReference type="GO" id="GO:0004252">
    <property type="term" value="F:serine-type endopeptidase activity"/>
    <property type="evidence" value="ECO:0007669"/>
    <property type="project" value="InterPro"/>
</dbReference>
<evidence type="ECO:0000256" key="2">
    <source>
        <dbReference type="ARBA" id="ARBA00022692"/>
    </source>
</evidence>
<organism evidence="6">
    <name type="scientific">Archaeoglobus fulgidus</name>
    <dbReference type="NCBI Taxonomy" id="2234"/>
    <lineage>
        <taxon>Archaea</taxon>
        <taxon>Methanobacteriati</taxon>
        <taxon>Methanobacteriota</taxon>
        <taxon>Archaeoglobi</taxon>
        <taxon>Archaeoglobales</taxon>
        <taxon>Archaeoglobaceae</taxon>
        <taxon>Archaeoglobus</taxon>
    </lineage>
</organism>
<gene>
    <name evidence="6" type="ORF">ENT52_06830</name>
</gene>
<dbReference type="GO" id="GO:0006465">
    <property type="term" value="P:signal peptide processing"/>
    <property type="evidence" value="ECO:0007669"/>
    <property type="project" value="InterPro"/>
</dbReference>
<dbReference type="InterPro" id="IPR001733">
    <property type="entry name" value="Peptidase_S26B"/>
</dbReference>
<evidence type="ECO:0000256" key="4">
    <source>
        <dbReference type="ARBA" id="ARBA00023136"/>
    </source>
</evidence>
<dbReference type="GO" id="GO:0016020">
    <property type="term" value="C:membrane"/>
    <property type="evidence" value="ECO:0007669"/>
    <property type="project" value="UniProtKB-SubCell"/>
</dbReference>
<dbReference type="PANTHER" id="PTHR10806:SF6">
    <property type="entry name" value="SIGNAL PEPTIDASE COMPLEX CATALYTIC SUBUNIT SEC11"/>
    <property type="match status" value="1"/>
</dbReference>
<feature type="transmembrane region" description="Helical" evidence="5">
    <location>
        <begin position="14"/>
        <end position="38"/>
    </location>
</feature>
<accession>A0A7J3M309</accession>
<keyword evidence="4 5" id="KW-0472">Membrane</keyword>
<evidence type="ECO:0000313" key="6">
    <source>
        <dbReference type="EMBL" id="HGT83422.1"/>
    </source>
</evidence>